<dbReference type="Pfam" id="PF01522">
    <property type="entry name" value="Polysacc_deac_1"/>
    <property type="match status" value="1"/>
</dbReference>
<dbReference type="InterPro" id="IPR002509">
    <property type="entry name" value="NODB_dom"/>
</dbReference>
<dbReference type="InterPro" id="IPR052740">
    <property type="entry name" value="CE4"/>
</dbReference>
<feature type="non-terminal residue" evidence="3">
    <location>
        <position position="1"/>
    </location>
</feature>
<accession>A0ABM1M554</accession>
<proteinExistence type="predicted"/>
<evidence type="ECO:0000313" key="3">
    <source>
        <dbReference type="RefSeq" id="XP_017769704.1"/>
    </source>
</evidence>
<sequence>FVLLTFDDAVTKAIYDEYYEKLLLDRRNPDNRTIGATFYVPHEYTDYTCVNKLYNAGFEIASHSISKNISIYWKTASKEQLVDEFKGQREIISTNANIPLESIRGVRTPHLQLAGNRSFEAYDESGYLYDSSWPTLSIDKLYPYNLKYLSTQQCVIGECPTNSLPNFWVIPINNLVGNQGIDCNSLYACNVEGNSTVVLDWLQSEFQKNFGSSRAPLKLLINSVWMSQQENFEALQMFLDFLQEQQDVFLVNENDLVEWMKDPVEVQDYVRLSENEERECVEKICVLKHGIEDRYMGSCVTCPSVYPWLQNPMGKVY</sequence>
<keyword evidence="2" id="KW-1185">Reference proteome</keyword>
<evidence type="ECO:0000259" key="1">
    <source>
        <dbReference type="Pfam" id="PF01522"/>
    </source>
</evidence>
<dbReference type="Proteomes" id="UP000695000">
    <property type="component" value="Unplaced"/>
</dbReference>
<dbReference type="SUPFAM" id="SSF88713">
    <property type="entry name" value="Glycoside hydrolase/deacetylase"/>
    <property type="match status" value="1"/>
</dbReference>
<dbReference type="PANTHER" id="PTHR45985:SF8">
    <property type="entry name" value="CHITIN DEACETYLASE-LIKE 9, ISOFORM A"/>
    <property type="match status" value="1"/>
</dbReference>
<reference evidence="3" key="1">
    <citation type="submission" date="2025-08" db="UniProtKB">
        <authorList>
            <consortium name="RefSeq"/>
        </authorList>
    </citation>
    <scope>IDENTIFICATION</scope>
    <source>
        <tissue evidence="3">Whole Larva</tissue>
    </source>
</reference>
<dbReference type="Gene3D" id="3.20.20.370">
    <property type="entry name" value="Glycoside hydrolase/deacetylase"/>
    <property type="match status" value="1"/>
</dbReference>
<feature type="domain" description="NodB homology" evidence="1">
    <location>
        <begin position="2"/>
        <end position="102"/>
    </location>
</feature>
<dbReference type="PANTHER" id="PTHR45985">
    <property type="match status" value="1"/>
</dbReference>
<protein>
    <submittedName>
        <fullName evidence="3">Uncharacterized protein LOC108557619</fullName>
    </submittedName>
</protein>
<dbReference type="GeneID" id="108557619"/>
<gene>
    <name evidence="3" type="primary">LOC108557619</name>
</gene>
<evidence type="ECO:0000313" key="2">
    <source>
        <dbReference type="Proteomes" id="UP000695000"/>
    </source>
</evidence>
<organism evidence="2 3">
    <name type="scientific">Nicrophorus vespilloides</name>
    <name type="common">Boreal carrion beetle</name>
    <dbReference type="NCBI Taxonomy" id="110193"/>
    <lineage>
        <taxon>Eukaryota</taxon>
        <taxon>Metazoa</taxon>
        <taxon>Ecdysozoa</taxon>
        <taxon>Arthropoda</taxon>
        <taxon>Hexapoda</taxon>
        <taxon>Insecta</taxon>
        <taxon>Pterygota</taxon>
        <taxon>Neoptera</taxon>
        <taxon>Endopterygota</taxon>
        <taxon>Coleoptera</taxon>
        <taxon>Polyphaga</taxon>
        <taxon>Staphyliniformia</taxon>
        <taxon>Silphidae</taxon>
        <taxon>Nicrophorinae</taxon>
        <taxon>Nicrophorus</taxon>
    </lineage>
</organism>
<dbReference type="InterPro" id="IPR011330">
    <property type="entry name" value="Glyco_hydro/deAcase_b/a-brl"/>
</dbReference>
<name>A0ABM1M554_NICVS</name>
<dbReference type="RefSeq" id="XP_017769704.1">
    <property type="nucleotide sequence ID" value="XM_017914215.1"/>
</dbReference>